<evidence type="ECO:0000256" key="2">
    <source>
        <dbReference type="ARBA" id="ARBA00008787"/>
    </source>
</evidence>
<keyword evidence="7" id="KW-1185">Reference proteome</keyword>
<dbReference type="Proteomes" id="UP000199287">
    <property type="component" value="Unassembled WGS sequence"/>
</dbReference>
<dbReference type="CDD" id="cd16098">
    <property type="entry name" value="FliS"/>
    <property type="match status" value="1"/>
</dbReference>
<dbReference type="GO" id="GO:0044780">
    <property type="term" value="P:bacterial-type flagellum assembly"/>
    <property type="evidence" value="ECO:0007669"/>
    <property type="project" value="InterPro"/>
</dbReference>
<evidence type="ECO:0000313" key="6">
    <source>
        <dbReference type="EMBL" id="SFH70752.1"/>
    </source>
</evidence>
<dbReference type="Gene3D" id="1.20.120.340">
    <property type="entry name" value="Flagellar protein FliS"/>
    <property type="match status" value="1"/>
</dbReference>
<keyword evidence="6" id="KW-0282">Flagellum</keyword>
<keyword evidence="3" id="KW-0963">Cytoplasm</keyword>
<evidence type="ECO:0000256" key="3">
    <source>
        <dbReference type="ARBA" id="ARBA00022490"/>
    </source>
</evidence>
<evidence type="ECO:0000313" key="7">
    <source>
        <dbReference type="Proteomes" id="UP000199287"/>
    </source>
</evidence>
<evidence type="ECO:0000256" key="5">
    <source>
        <dbReference type="ARBA" id="ARBA00023186"/>
    </source>
</evidence>
<dbReference type="InterPro" id="IPR003713">
    <property type="entry name" value="FliS"/>
</dbReference>
<dbReference type="STRING" id="69895.SAMN05192551_102276"/>
<evidence type="ECO:0000256" key="4">
    <source>
        <dbReference type="ARBA" id="ARBA00022795"/>
    </source>
</evidence>
<protein>
    <submittedName>
        <fullName evidence="6">Flagellar protein FliS</fullName>
    </submittedName>
</protein>
<dbReference type="AlphaFoldDB" id="A0A1I3C8A9"/>
<accession>A0A1I3C8A9</accession>
<dbReference type="PANTHER" id="PTHR34773">
    <property type="entry name" value="FLAGELLAR SECRETION CHAPERONE FLIS"/>
    <property type="match status" value="1"/>
</dbReference>
<dbReference type="InterPro" id="IPR036584">
    <property type="entry name" value="FliS_sf"/>
</dbReference>
<dbReference type="GO" id="GO:0071973">
    <property type="term" value="P:bacterial-type flagellum-dependent cell motility"/>
    <property type="evidence" value="ECO:0007669"/>
    <property type="project" value="TreeGrafter"/>
</dbReference>
<keyword evidence="4" id="KW-1005">Bacterial flagellum biogenesis</keyword>
<keyword evidence="6" id="KW-0969">Cilium</keyword>
<dbReference type="GO" id="GO:0005829">
    <property type="term" value="C:cytosol"/>
    <property type="evidence" value="ECO:0007669"/>
    <property type="project" value="UniProtKB-SubCell"/>
</dbReference>
<reference evidence="7" key="1">
    <citation type="submission" date="2016-10" db="EMBL/GenBank/DDBJ databases">
        <authorList>
            <person name="Varghese N."/>
            <person name="Submissions S."/>
        </authorList>
    </citation>
    <scope>NUCLEOTIDE SEQUENCE [LARGE SCALE GENOMIC DNA]</scope>
    <source>
        <strain evidence="7">Z-7934</strain>
    </source>
</reference>
<sequence>MAMNNPYPENKQMQNPKIYKMQKQVNLNQESYQEKTKSTGQNGQKQANPYLQSQVMTASPQELVVMLYDGAIRFINQAVTAIEKKDMENAHHFNMRAQNIFLELMSGLNQEYEISEDFFKMYEFIHYHLIAANSEKSIEKLKEAAALTREIKEAWKQAMESVKSS</sequence>
<dbReference type="NCBIfam" id="TIGR00208">
    <property type="entry name" value="fliS"/>
    <property type="match status" value="1"/>
</dbReference>
<gene>
    <name evidence="6" type="ORF">SAMN05192551_102276</name>
</gene>
<dbReference type="Pfam" id="PF02561">
    <property type="entry name" value="FliS"/>
    <property type="match status" value="1"/>
</dbReference>
<dbReference type="OrthoDB" id="1524959at2"/>
<dbReference type="RefSeq" id="WP_093370589.1">
    <property type="nucleotide sequence ID" value="NZ_FOQA01000002.1"/>
</dbReference>
<comment type="similarity">
    <text evidence="2">Belongs to the FliS family.</text>
</comment>
<organism evidence="6 7">
    <name type="scientific">Tindallia magadiensis</name>
    <dbReference type="NCBI Taxonomy" id="69895"/>
    <lineage>
        <taxon>Bacteria</taxon>
        <taxon>Bacillati</taxon>
        <taxon>Bacillota</taxon>
        <taxon>Clostridia</taxon>
        <taxon>Peptostreptococcales</taxon>
        <taxon>Tindalliaceae</taxon>
        <taxon>Tindallia</taxon>
    </lineage>
</organism>
<dbReference type="PANTHER" id="PTHR34773:SF1">
    <property type="entry name" value="FLAGELLAR SECRETION CHAPERONE FLIS"/>
    <property type="match status" value="1"/>
</dbReference>
<keyword evidence="6" id="KW-0966">Cell projection</keyword>
<keyword evidence="5" id="KW-0143">Chaperone</keyword>
<evidence type="ECO:0000256" key="1">
    <source>
        <dbReference type="ARBA" id="ARBA00004514"/>
    </source>
</evidence>
<dbReference type="SUPFAM" id="SSF101116">
    <property type="entry name" value="Flagellar export chaperone FliS"/>
    <property type="match status" value="1"/>
</dbReference>
<comment type="subcellular location">
    <subcellularLocation>
        <location evidence="1">Cytoplasm</location>
        <location evidence="1">Cytosol</location>
    </subcellularLocation>
</comment>
<proteinExistence type="inferred from homology"/>
<dbReference type="EMBL" id="FOQA01000002">
    <property type="protein sequence ID" value="SFH70752.1"/>
    <property type="molecule type" value="Genomic_DNA"/>
</dbReference>
<name>A0A1I3C8A9_9FIRM</name>